<dbReference type="GO" id="GO:0005737">
    <property type="term" value="C:cytoplasm"/>
    <property type="evidence" value="ECO:0007669"/>
    <property type="project" value="UniProtKB-SubCell"/>
</dbReference>
<evidence type="ECO:0000256" key="2">
    <source>
        <dbReference type="ARBA" id="ARBA00004496"/>
    </source>
</evidence>
<dbReference type="RefSeq" id="XP_001324850.1">
    <property type="nucleotide sequence ID" value="XM_001324815.1"/>
</dbReference>
<feature type="compositionally biased region" description="Basic and acidic residues" evidence="6">
    <location>
        <begin position="93"/>
        <end position="107"/>
    </location>
</feature>
<dbReference type="InterPro" id="IPR053879">
    <property type="entry name" value="HYDIN_VesB_CFA65-like_Ig"/>
</dbReference>
<evidence type="ECO:0000256" key="6">
    <source>
        <dbReference type="SAM" id="MobiDB-lite"/>
    </source>
</evidence>
<sequence length="1232" mass="140410">MSSDVTISSFIISLDIVHPNFDILTFSDFLKTNYKKDLIVINATDFIDPTGGRSSRSDARGEKKPKPDNSITIARGIKSKIDAEISKLIDSKKRHIAQQEKAKGKDPKKSKHTSEQQILFGGQIEVVFCIISFPYTPLQLKALEESGIDIGAFIALRSQVITSQLSEAMVHHKSNDKSARATAKRSLIEGADMDSTVNVGVFPPLRWAQLKPNAKTDLVFDSLITGDTHEEAFEVLQKEIGKIIRGRNQFHETFENRVFKFIPPAQLNLNLEKFKYFLKMSPGNIYDAIYYYIFNNGQNDPPPVISTTTPADPYNNMFKNLLKDISRQFVANPKRDDDEDFTNPIVTYPSIPSIFDTVYSLINWEPIEDRGLAERAVFKFYQDQDQYYCAAGHHLETLAVKANKQYMLGLPSAFYDWQNWCYFKEHVDCMDFLEEAIQNSLIVTSTLEESVGILWILTMAPVSKQIGFTKKELYCPMVIDGISEWLENVFEQKEVQEKKSRVSEKIADQIRHNKINSILPPIQQRLSNEKDPIYLLPCSHSENISLSTPYLFIKGLKVVVNRDIYYSQPSFVVNTYFNQDLSATTDCKTTNVYDGELKMMFGPSNEMTVFMDNYSIRMTEEKVVLSMINKPNILINNKGEIVFNYENTKYVVTPQGTIGKQTEDGWLWTEKNGMTYVYKNGQKLVCNNDRIQEIYNYYTKIKKYVRRDNLDVEEHDDGTIVVTFSTDFILRFSKNQNYYQLPGFPDITVKNEGFSFSVQGINFSASKNSFTGCSEKFTATLNQGSVNIKCGETVENIANDVVQAKCGDEILYTSSEGLERFGFVPSPEEPVNKKLEVVSTLWGNIVPFKDVQNDQRLLDLHKMFCPRFFAVRPDFSATEFIHKSQIPLGEENNFRVYEEEEKISADLSLDVVSLHKKDKIPLFFYKTNIPDKQARFGILKTLTIPKPKPQKPSSSRKPKKNEVIEDPADILDSAETERMIFTENRKRMSTLMEQIITQREERFLLEINPPEPEPEEPLPQPPETPSPAILIAQMQKFTEKPSKSDKFDFWSSPEALYAKPEDPNKIKPRVQEPRMHMHDLVTPEIKPDIDEPPKIEQTSPKTPEKVKMAAPLPRTSPSTPQTSTRMYRTEVSRPQTASGSHSADFMTMHIGDTGLQIVKIQNTSNEQMKYSFSQPTHPDITILTVPGVLAAGLTLTIKIRFTARKVEKVRASFTVQTNQGNIPIICSATVLQ</sequence>
<accession>A2E3X2</accession>
<feature type="compositionally biased region" description="Basic and acidic residues" evidence="6">
    <location>
        <begin position="55"/>
        <end position="67"/>
    </location>
</feature>
<dbReference type="AlphaFoldDB" id="A2E3X2"/>
<evidence type="ECO:0000259" key="7">
    <source>
        <dbReference type="Pfam" id="PF22544"/>
    </source>
</evidence>
<dbReference type="Proteomes" id="UP000001542">
    <property type="component" value="Unassembled WGS sequence"/>
</dbReference>
<evidence type="ECO:0000313" key="9">
    <source>
        <dbReference type="Proteomes" id="UP000001542"/>
    </source>
</evidence>
<dbReference type="InParanoid" id="A2E3X2"/>
<evidence type="ECO:0000256" key="3">
    <source>
        <dbReference type="ARBA" id="ARBA00022490"/>
    </source>
</evidence>
<feature type="compositionally biased region" description="Polar residues" evidence="6">
    <location>
        <begin position="1132"/>
        <end position="1141"/>
    </location>
</feature>
<name>A2E3X2_TRIV3</name>
<reference evidence="8" key="2">
    <citation type="journal article" date="2007" name="Science">
        <title>Draft genome sequence of the sexually transmitted pathogen Trichomonas vaginalis.</title>
        <authorList>
            <person name="Carlton J.M."/>
            <person name="Hirt R.P."/>
            <person name="Silva J.C."/>
            <person name="Delcher A.L."/>
            <person name="Schatz M."/>
            <person name="Zhao Q."/>
            <person name="Wortman J.R."/>
            <person name="Bidwell S.L."/>
            <person name="Alsmark U.C.M."/>
            <person name="Besteiro S."/>
            <person name="Sicheritz-Ponten T."/>
            <person name="Noel C.J."/>
            <person name="Dacks J.B."/>
            <person name="Foster P.G."/>
            <person name="Simillion C."/>
            <person name="Van de Peer Y."/>
            <person name="Miranda-Saavedra D."/>
            <person name="Barton G.J."/>
            <person name="Westrop G.D."/>
            <person name="Mueller S."/>
            <person name="Dessi D."/>
            <person name="Fiori P.L."/>
            <person name="Ren Q."/>
            <person name="Paulsen I."/>
            <person name="Zhang H."/>
            <person name="Bastida-Corcuera F.D."/>
            <person name="Simoes-Barbosa A."/>
            <person name="Brown M.T."/>
            <person name="Hayes R.D."/>
            <person name="Mukherjee M."/>
            <person name="Okumura C.Y."/>
            <person name="Schneider R."/>
            <person name="Smith A.J."/>
            <person name="Vanacova S."/>
            <person name="Villalvazo M."/>
            <person name="Haas B.J."/>
            <person name="Pertea M."/>
            <person name="Feldblyum T.V."/>
            <person name="Utterback T.R."/>
            <person name="Shu C.L."/>
            <person name="Osoegawa K."/>
            <person name="de Jong P.J."/>
            <person name="Hrdy I."/>
            <person name="Horvathova L."/>
            <person name="Zubacova Z."/>
            <person name="Dolezal P."/>
            <person name="Malik S.B."/>
            <person name="Logsdon J.M. Jr."/>
            <person name="Henze K."/>
            <person name="Gupta A."/>
            <person name="Wang C.C."/>
            <person name="Dunne R.L."/>
            <person name="Upcroft J.A."/>
            <person name="Upcroft P."/>
            <person name="White O."/>
            <person name="Salzberg S.L."/>
            <person name="Tang P."/>
            <person name="Chiu C.-H."/>
            <person name="Lee Y.-S."/>
            <person name="Embley T.M."/>
            <person name="Coombs G.H."/>
            <person name="Mottram J.C."/>
            <person name="Tachezy J."/>
            <person name="Fraser-Liggett C.M."/>
            <person name="Johnson P.J."/>
        </authorList>
    </citation>
    <scope>NUCLEOTIDE SEQUENCE [LARGE SCALE GENOMIC DNA]</scope>
    <source>
        <strain evidence="8">G3</strain>
    </source>
</reference>
<proteinExistence type="predicted"/>
<feature type="compositionally biased region" description="Low complexity" evidence="6">
    <location>
        <begin position="1111"/>
        <end position="1124"/>
    </location>
</feature>
<dbReference type="GO" id="GO:0005929">
    <property type="term" value="C:cilium"/>
    <property type="evidence" value="ECO:0007669"/>
    <property type="project" value="UniProtKB-SubCell"/>
</dbReference>
<dbReference type="KEGG" id="tva:4770594"/>
<feature type="compositionally biased region" description="Basic and acidic residues" evidence="6">
    <location>
        <begin position="1084"/>
        <end position="1094"/>
    </location>
</feature>
<dbReference type="OrthoDB" id="10060824at2759"/>
<evidence type="ECO:0000313" key="8">
    <source>
        <dbReference type="EMBL" id="EAY12627.1"/>
    </source>
</evidence>
<dbReference type="EMBL" id="DS113298">
    <property type="protein sequence ID" value="EAY12627.1"/>
    <property type="molecule type" value="Genomic_DNA"/>
</dbReference>
<evidence type="ECO:0000256" key="1">
    <source>
        <dbReference type="ARBA" id="ARBA00004138"/>
    </source>
</evidence>
<evidence type="ECO:0000256" key="5">
    <source>
        <dbReference type="ARBA" id="ARBA00023273"/>
    </source>
</evidence>
<dbReference type="VEuPathDB" id="TrichDB:TVAG_074550"/>
<keyword evidence="4" id="KW-0969">Cilium</keyword>
<keyword evidence="5" id="KW-0966">Cell projection</keyword>
<feature type="region of interest" description="Disordered" evidence="6">
    <location>
        <begin position="1084"/>
        <end position="1142"/>
    </location>
</feature>
<keyword evidence="9" id="KW-1185">Reference proteome</keyword>
<dbReference type="Gene3D" id="2.60.40.10">
    <property type="entry name" value="Immunoglobulins"/>
    <property type="match status" value="1"/>
</dbReference>
<comment type="subcellular location">
    <subcellularLocation>
        <location evidence="1">Cell projection</location>
        <location evidence="1">Cilium</location>
    </subcellularLocation>
    <subcellularLocation>
        <location evidence="2">Cytoplasm</location>
    </subcellularLocation>
</comment>
<feature type="region of interest" description="Disordered" evidence="6">
    <location>
        <begin position="942"/>
        <end position="968"/>
    </location>
</feature>
<keyword evidence="3" id="KW-0963">Cytoplasm</keyword>
<gene>
    <name evidence="8" type="ORF">TVAG_074550</name>
</gene>
<feature type="domain" description="HYDIN/VesB/CFA65-like Ig-like" evidence="7">
    <location>
        <begin position="1142"/>
        <end position="1219"/>
    </location>
</feature>
<dbReference type="Pfam" id="PF22544">
    <property type="entry name" value="HYDIN_VesB_CFA65-like_Ig"/>
    <property type="match status" value="1"/>
</dbReference>
<protein>
    <recommendedName>
        <fullName evidence="7">HYDIN/VesB/CFA65-like Ig-like domain-containing protein</fullName>
    </recommendedName>
</protein>
<dbReference type="VEuPathDB" id="TrichDB:TVAGG3_0146930"/>
<feature type="region of interest" description="Disordered" evidence="6">
    <location>
        <begin position="50"/>
        <end position="70"/>
    </location>
</feature>
<dbReference type="InterPro" id="IPR013783">
    <property type="entry name" value="Ig-like_fold"/>
</dbReference>
<feature type="region of interest" description="Disordered" evidence="6">
    <location>
        <begin position="93"/>
        <end position="114"/>
    </location>
</feature>
<organism evidence="8 9">
    <name type="scientific">Trichomonas vaginalis (strain ATCC PRA-98 / G3)</name>
    <dbReference type="NCBI Taxonomy" id="412133"/>
    <lineage>
        <taxon>Eukaryota</taxon>
        <taxon>Metamonada</taxon>
        <taxon>Parabasalia</taxon>
        <taxon>Trichomonadida</taxon>
        <taxon>Trichomonadidae</taxon>
        <taxon>Trichomonas</taxon>
    </lineage>
</organism>
<evidence type="ECO:0000256" key="4">
    <source>
        <dbReference type="ARBA" id="ARBA00023069"/>
    </source>
</evidence>
<dbReference type="SMR" id="A2E3X2"/>
<reference evidence="8" key="1">
    <citation type="submission" date="2006-10" db="EMBL/GenBank/DDBJ databases">
        <authorList>
            <person name="Amadeo P."/>
            <person name="Zhao Q."/>
            <person name="Wortman J."/>
            <person name="Fraser-Liggett C."/>
            <person name="Carlton J."/>
        </authorList>
    </citation>
    <scope>NUCLEOTIDE SEQUENCE</scope>
    <source>
        <strain evidence="8">G3</strain>
    </source>
</reference>